<reference evidence="1" key="1">
    <citation type="submission" date="2020-04" db="EMBL/GenBank/DDBJ databases">
        <authorList>
            <person name="Zhang T."/>
        </authorList>
    </citation>
    <scope>NUCLEOTIDE SEQUENCE</scope>
    <source>
        <strain evidence="1">HKST-UBA01</strain>
    </source>
</reference>
<name>A0A955RQC1_UNCKA</name>
<evidence type="ECO:0000313" key="1">
    <source>
        <dbReference type="EMBL" id="MCA9390265.1"/>
    </source>
</evidence>
<evidence type="ECO:0000313" key="2">
    <source>
        <dbReference type="Proteomes" id="UP000701698"/>
    </source>
</evidence>
<dbReference type="AlphaFoldDB" id="A0A955RQC1"/>
<organism evidence="1 2">
    <name type="scientific">candidate division WWE3 bacterium</name>
    <dbReference type="NCBI Taxonomy" id="2053526"/>
    <lineage>
        <taxon>Bacteria</taxon>
        <taxon>Katanobacteria</taxon>
    </lineage>
</organism>
<dbReference type="InterPro" id="IPR045865">
    <property type="entry name" value="ACT-like_dom_sf"/>
</dbReference>
<comment type="caution">
    <text evidence="1">The sequence shown here is derived from an EMBL/GenBank/DDBJ whole genome shotgun (WGS) entry which is preliminary data.</text>
</comment>
<dbReference type="Proteomes" id="UP000701698">
    <property type="component" value="Unassembled WGS sequence"/>
</dbReference>
<dbReference type="SUPFAM" id="SSF55021">
    <property type="entry name" value="ACT-like"/>
    <property type="match status" value="1"/>
</dbReference>
<sequence>MIKISLVVEDIVQNSEIVSSALADGLLNLSAYADTIHPLVEEKAKKPVKKGSIVVALSRLQQRLSTQEPIHPSVEVGDIIVRAPLVDITFDRTSSTENLLKSLHTNSHINEESFLTITEGNREITIITTESLRNALVTHFEPNRPKAVISNLAAIGVSFSEAYIHTPNVMYTLLRHLALKRINITEIVSTYTELTFVIKQEDVETAFHLMHQLRTSGEVILETTDRGD</sequence>
<dbReference type="Gene3D" id="3.30.70.260">
    <property type="match status" value="1"/>
</dbReference>
<gene>
    <name evidence="1" type="ORF">KC571_02570</name>
</gene>
<reference evidence="1" key="2">
    <citation type="journal article" date="2021" name="Microbiome">
        <title>Successional dynamics and alternative stable states in a saline activated sludge microbial community over 9 years.</title>
        <authorList>
            <person name="Wang Y."/>
            <person name="Ye J."/>
            <person name="Ju F."/>
            <person name="Liu L."/>
            <person name="Boyd J.A."/>
            <person name="Deng Y."/>
            <person name="Parks D.H."/>
            <person name="Jiang X."/>
            <person name="Yin X."/>
            <person name="Woodcroft B.J."/>
            <person name="Tyson G.W."/>
            <person name="Hugenholtz P."/>
            <person name="Polz M.F."/>
            <person name="Zhang T."/>
        </authorList>
    </citation>
    <scope>NUCLEOTIDE SEQUENCE</scope>
    <source>
        <strain evidence="1">HKST-UBA01</strain>
    </source>
</reference>
<protein>
    <recommendedName>
        <fullName evidence="3">Aspartate kinase</fullName>
    </recommendedName>
</protein>
<proteinExistence type="predicted"/>
<dbReference type="EMBL" id="JAGQKX010000055">
    <property type="protein sequence ID" value="MCA9390265.1"/>
    <property type="molecule type" value="Genomic_DNA"/>
</dbReference>
<accession>A0A955RQC1</accession>
<evidence type="ECO:0008006" key="3">
    <source>
        <dbReference type="Google" id="ProtNLM"/>
    </source>
</evidence>